<evidence type="ECO:0000313" key="2">
    <source>
        <dbReference type="Proteomes" id="UP000012073"/>
    </source>
</evidence>
<sequence>MGGCTVNNTTSIPEICHHDVCREPDHFCAAKWTAWVECSKFAKNANTMTEGGPECSSGNSAIQIQLQAAVFISCLLPGVSSPKIPGTSVRELLRKGQA</sequence>
<organism evidence="1 2">
    <name type="scientific">Chondrus crispus</name>
    <name type="common">Carrageen Irish moss</name>
    <name type="synonym">Polymorpha crispa</name>
    <dbReference type="NCBI Taxonomy" id="2769"/>
    <lineage>
        <taxon>Eukaryota</taxon>
        <taxon>Rhodophyta</taxon>
        <taxon>Florideophyceae</taxon>
        <taxon>Rhodymeniophycidae</taxon>
        <taxon>Gigartinales</taxon>
        <taxon>Gigartinaceae</taxon>
        <taxon>Chondrus</taxon>
    </lineage>
</organism>
<gene>
    <name evidence="1" type="ORF">CHC_T00003848001</name>
</gene>
<reference evidence="2" key="1">
    <citation type="journal article" date="2013" name="Proc. Natl. Acad. Sci. U.S.A.">
        <title>Genome structure and metabolic features in the red seaweed Chondrus crispus shed light on evolution of the Archaeplastida.</title>
        <authorList>
            <person name="Collen J."/>
            <person name="Porcel B."/>
            <person name="Carre W."/>
            <person name="Ball S.G."/>
            <person name="Chaparro C."/>
            <person name="Tonon T."/>
            <person name="Barbeyron T."/>
            <person name="Michel G."/>
            <person name="Noel B."/>
            <person name="Valentin K."/>
            <person name="Elias M."/>
            <person name="Artiguenave F."/>
            <person name="Arun A."/>
            <person name="Aury J.M."/>
            <person name="Barbosa-Neto J.F."/>
            <person name="Bothwell J.H."/>
            <person name="Bouget F.Y."/>
            <person name="Brillet L."/>
            <person name="Cabello-Hurtado F."/>
            <person name="Capella-Gutierrez S."/>
            <person name="Charrier B."/>
            <person name="Cladiere L."/>
            <person name="Cock J.M."/>
            <person name="Coelho S.M."/>
            <person name="Colleoni C."/>
            <person name="Czjzek M."/>
            <person name="Da Silva C."/>
            <person name="Delage L."/>
            <person name="Denoeud F."/>
            <person name="Deschamps P."/>
            <person name="Dittami S.M."/>
            <person name="Gabaldon T."/>
            <person name="Gachon C.M."/>
            <person name="Groisillier A."/>
            <person name="Herve C."/>
            <person name="Jabbari K."/>
            <person name="Katinka M."/>
            <person name="Kloareg B."/>
            <person name="Kowalczyk N."/>
            <person name="Labadie K."/>
            <person name="Leblanc C."/>
            <person name="Lopez P.J."/>
            <person name="McLachlan D.H."/>
            <person name="Meslet-Cladiere L."/>
            <person name="Moustafa A."/>
            <person name="Nehr Z."/>
            <person name="Nyvall Collen P."/>
            <person name="Panaud O."/>
            <person name="Partensky F."/>
            <person name="Poulain J."/>
            <person name="Rensing S.A."/>
            <person name="Rousvoal S."/>
            <person name="Samson G."/>
            <person name="Symeonidi A."/>
            <person name="Weissenbach J."/>
            <person name="Zambounis A."/>
            <person name="Wincker P."/>
            <person name="Boyen C."/>
        </authorList>
    </citation>
    <scope>NUCLEOTIDE SEQUENCE [LARGE SCALE GENOMIC DNA]</scope>
    <source>
        <strain evidence="2">cv. Stackhouse</strain>
    </source>
</reference>
<dbReference type="AlphaFoldDB" id="R7QDK7"/>
<dbReference type="EMBL" id="HG001733">
    <property type="protein sequence ID" value="CDF35516.1"/>
    <property type="molecule type" value="Genomic_DNA"/>
</dbReference>
<protein>
    <submittedName>
        <fullName evidence="1">Uncharacterized protein</fullName>
    </submittedName>
</protein>
<name>R7QDK7_CHOCR</name>
<evidence type="ECO:0000313" key="1">
    <source>
        <dbReference type="EMBL" id="CDF35516.1"/>
    </source>
</evidence>
<proteinExistence type="predicted"/>
<dbReference type="Proteomes" id="UP000012073">
    <property type="component" value="Unassembled WGS sequence"/>
</dbReference>
<dbReference type="RefSeq" id="XP_005715335.1">
    <property type="nucleotide sequence ID" value="XM_005715278.1"/>
</dbReference>
<dbReference type="Gramene" id="CDF35516">
    <property type="protein sequence ID" value="CDF35516"/>
    <property type="gene ID" value="CHC_T00003848001"/>
</dbReference>
<accession>R7QDK7</accession>
<keyword evidence="2" id="KW-1185">Reference proteome</keyword>
<dbReference type="KEGG" id="ccp:CHC_T00003848001"/>
<dbReference type="GeneID" id="17323050"/>